<dbReference type="AlphaFoldDB" id="A0A1G6GUZ3"/>
<organism evidence="2 3">
    <name type="scientific">Paraburkholderia lycopersici</name>
    <dbReference type="NCBI Taxonomy" id="416944"/>
    <lineage>
        <taxon>Bacteria</taxon>
        <taxon>Pseudomonadati</taxon>
        <taxon>Pseudomonadota</taxon>
        <taxon>Betaproteobacteria</taxon>
        <taxon>Burkholderiales</taxon>
        <taxon>Burkholderiaceae</taxon>
        <taxon>Paraburkholderia</taxon>
    </lineage>
</organism>
<reference evidence="3" key="1">
    <citation type="submission" date="2016-09" db="EMBL/GenBank/DDBJ databases">
        <authorList>
            <person name="Varghese N."/>
            <person name="Submissions S."/>
        </authorList>
    </citation>
    <scope>NUCLEOTIDE SEQUENCE [LARGE SCALE GENOMIC DNA]</scope>
    <source>
        <strain evidence="3">TNe-862</strain>
    </source>
</reference>
<dbReference type="EMBL" id="FMYQ01000001">
    <property type="protein sequence ID" value="SDB85693.1"/>
    <property type="molecule type" value="Genomic_DNA"/>
</dbReference>
<dbReference type="SMART" id="SM00954">
    <property type="entry name" value="RelA_SpoT"/>
    <property type="match status" value="1"/>
</dbReference>
<dbReference type="SUPFAM" id="SSF81301">
    <property type="entry name" value="Nucleotidyltransferase"/>
    <property type="match status" value="1"/>
</dbReference>
<evidence type="ECO:0000313" key="3">
    <source>
        <dbReference type="Proteomes" id="UP000198908"/>
    </source>
</evidence>
<dbReference type="InterPro" id="IPR043519">
    <property type="entry name" value="NT_sf"/>
</dbReference>
<accession>A0A1G6GUZ3</accession>
<dbReference type="STRING" id="416944.SAMN05421548_101355"/>
<dbReference type="CDD" id="cd05399">
    <property type="entry name" value="NT_Rel-Spo_like"/>
    <property type="match status" value="1"/>
</dbReference>
<dbReference type="GO" id="GO:0015969">
    <property type="term" value="P:guanosine tetraphosphate metabolic process"/>
    <property type="evidence" value="ECO:0007669"/>
    <property type="project" value="InterPro"/>
</dbReference>
<dbReference type="PANTHER" id="PTHR41773:SF1">
    <property type="entry name" value="RELA_SPOT DOMAIN-CONTAINING PROTEIN"/>
    <property type="match status" value="1"/>
</dbReference>
<protein>
    <submittedName>
        <fullName evidence="2">PpGpp synthetase catalytic domain-containing protein (RelA/SpoT-type nucleotidyltranferase)</fullName>
    </submittedName>
</protein>
<dbReference type="InterPro" id="IPR007685">
    <property type="entry name" value="RelA_SpoT"/>
</dbReference>
<dbReference type="RefSeq" id="WP_091993579.1">
    <property type="nucleotide sequence ID" value="NZ_FMYQ01000001.1"/>
</dbReference>
<proteinExistence type="predicted"/>
<sequence length="208" mass="23472">MSDDELKAEYASRYDEILAPLASRIGDFLANTVKGLPRVDRVSARAKSPDRFMAKAMKEIDGVRKYTRPLTQIQDQVGARVITFYLDDVAAASARVEEYFRPIEARAVIPDSESEFGYVGKHYILAVPEDVYPEDEESVRRMPKFFELQVKTLFQHAWSEAGHDLAYKPATPLSSLQKRQLAFTAAQAWGADQIFDALSRELLAPPNQ</sequence>
<dbReference type="PANTHER" id="PTHR41773">
    <property type="entry name" value="GTP PYROPHOSPHATASE-RELATED"/>
    <property type="match status" value="1"/>
</dbReference>
<feature type="domain" description="RelA/SpoT" evidence="1">
    <location>
        <begin position="44"/>
        <end position="173"/>
    </location>
</feature>
<name>A0A1G6GUZ3_9BURK</name>
<dbReference type="OrthoDB" id="9789634at2"/>
<evidence type="ECO:0000259" key="1">
    <source>
        <dbReference type="SMART" id="SM00954"/>
    </source>
</evidence>
<dbReference type="Proteomes" id="UP000198908">
    <property type="component" value="Unassembled WGS sequence"/>
</dbReference>
<dbReference type="Gene3D" id="3.30.460.10">
    <property type="entry name" value="Beta Polymerase, domain 2"/>
    <property type="match status" value="1"/>
</dbReference>
<evidence type="ECO:0000313" key="2">
    <source>
        <dbReference type="EMBL" id="SDB85693.1"/>
    </source>
</evidence>
<keyword evidence="3" id="KW-1185">Reference proteome</keyword>
<gene>
    <name evidence="2" type="ORF">SAMN05421548_101355</name>
</gene>
<dbReference type="Pfam" id="PF04607">
    <property type="entry name" value="RelA_SpoT"/>
    <property type="match status" value="1"/>
</dbReference>